<sequence length="107" mass="12841">MPEALDYFRRIMSSFQLHSESVILKQLRNFRDPDEGIEDWWKRSLELLPQFQKRSVAAIQIYTAWNLWKGRNRRVFDQKLMQPLQVFELIEEEVSLRRVACSTPVVS</sequence>
<protein>
    <submittedName>
        <fullName evidence="1">Uncharacterized protein</fullName>
    </submittedName>
</protein>
<name>A0A2T7CVM0_9POAL</name>
<gene>
    <name evidence="1" type="ORF">GQ55_7G159400</name>
</gene>
<dbReference type="Proteomes" id="UP000244336">
    <property type="component" value="Chromosome 7"/>
</dbReference>
<keyword evidence="2" id="KW-1185">Reference proteome</keyword>
<dbReference type="AlphaFoldDB" id="A0A2T7CVM0"/>
<accession>A0A2T7CVM0</accession>
<organism evidence="1 2">
    <name type="scientific">Panicum hallii var. hallii</name>
    <dbReference type="NCBI Taxonomy" id="1504633"/>
    <lineage>
        <taxon>Eukaryota</taxon>
        <taxon>Viridiplantae</taxon>
        <taxon>Streptophyta</taxon>
        <taxon>Embryophyta</taxon>
        <taxon>Tracheophyta</taxon>
        <taxon>Spermatophyta</taxon>
        <taxon>Magnoliopsida</taxon>
        <taxon>Liliopsida</taxon>
        <taxon>Poales</taxon>
        <taxon>Poaceae</taxon>
        <taxon>PACMAD clade</taxon>
        <taxon>Panicoideae</taxon>
        <taxon>Panicodae</taxon>
        <taxon>Paniceae</taxon>
        <taxon>Panicinae</taxon>
        <taxon>Panicum</taxon>
        <taxon>Panicum sect. Panicum</taxon>
    </lineage>
</organism>
<dbReference type="Gramene" id="PUZ47376">
    <property type="protein sequence ID" value="PUZ47376"/>
    <property type="gene ID" value="GQ55_7G159400"/>
</dbReference>
<proteinExistence type="predicted"/>
<reference evidence="1 2" key="1">
    <citation type="submission" date="2018-04" db="EMBL/GenBank/DDBJ databases">
        <title>WGS assembly of Panicum hallii var. hallii HAL2.</title>
        <authorList>
            <person name="Lovell J."/>
            <person name="Jenkins J."/>
            <person name="Lowry D."/>
            <person name="Mamidi S."/>
            <person name="Sreedasyam A."/>
            <person name="Weng X."/>
            <person name="Barry K."/>
            <person name="Bonette J."/>
            <person name="Campitelli B."/>
            <person name="Daum C."/>
            <person name="Gordon S."/>
            <person name="Gould B."/>
            <person name="Lipzen A."/>
            <person name="MacQueen A."/>
            <person name="Palacio-Mejia J."/>
            <person name="Plott C."/>
            <person name="Shakirov E."/>
            <person name="Shu S."/>
            <person name="Yoshinaga Y."/>
            <person name="Zane M."/>
            <person name="Rokhsar D."/>
            <person name="Grimwood J."/>
            <person name="Schmutz J."/>
            <person name="Juenger T."/>
        </authorList>
    </citation>
    <scope>NUCLEOTIDE SEQUENCE [LARGE SCALE GENOMIC DNA]</scope>
    <source>
        <strain evidence="2">cv. HAL2</strain>
    </source>
</reference>
<dbReference type="STRING" id="1504633.A0A2T7CVM0"/>
<dbReference type="EMBL" id="CM009755">
    <property type="protein sequence ID" value="PUZ47376.1"/>
    <property type="molecule type" value="Genomic_DNA"/>
</dbReference>
<evidence type="ECO:0000313" key="2">
    <source>
        <dbReference type="Proteomes" id="UP000244336"/>
    </source>
</evidence>
<dbReference type="OrthoDB" id="640564at2759"/>
<evidence type="ECO:0000313" key="1">
    <source>
        <dbReference type="EMBL" id="PUZ47376.1"/>
    </source>
</evidence>